<accession>A0A2G5DVS9</accession>
<proteinExistence type="predicted"/>
<protein>
    <recommendedName>
        <fullName evidence="1">Ribonuclease H1 N-terminal domain-containing protein</fullName>
    </recommendedName>
</protein>
<dbReference type="SUPFAM" id="SSF55658">
    <property type="entry name" value="L9 N-domain-like"/>
    <property type="match status" value="2"/>
</dbReference>
<dbReference type="Proteomes" id="UP000230069">
    <property type="component" value="Unassembled WGS sequence"/>
</dbReference>
<dbReference type="Gene3D" id="3.40.970.10">
    <property type="entry name" value="Ribonuclease H1, N-terminal domain"/>
    <property type="match status" value="2"/>
</dbReference>
<dbReference type="GO" id="GO:0043137">
    <property type="term" value="P:DNA replication, removal of RNA primer"/>
    <property type="evidence" value="ECO:0007669"/>
    <property type="project" value="TreeGrafter"/>
</dbReference>
<dbReference type="InterPro" id="IPR011320">
    <property type="entry name" value="RNase_H1_N"/>
</dbReference>
<dbReference type="Pfam" id="PF01693">
    <property type="entry name" value="Cauli_VI"/>
    <property type="match status" value="2"/>
</dbReference>
<gene>
    <name evidence="2" type="ORF">AQUCO_01400319v1</name>
</gene>
<organism evidence="2 3">
    <name type="scientific">Aquilegia coerulea</name>
    <name type="common">Rocky mountain columbine</name>
    <dbReference type="NCBI Taxonomy" id="218851"/>
    <lineage>
        <taxon>Eukaryota</taxon>
        <taxon>Viridiplantae</taxon>
        <taxon>Streptophyta</taxon>
        <taxon>Embryophyta</taxon>
        <taxon>Tracheophyta</taxon>
        <taxon>Spermatophyta</taxon>
        <taxon>Magnoliopsida</taxon>
        <taxon>Ranunculales</taxon>
        <taxon>Ranunculaceae</taxon>
        <taxon>Thalictroideae</taxon>
        <taxon>Aquilegia</taxon>
    </lineage>
</organism>
<evidence type="ECO:0000259" key="1">
    <source>
        <dbReference type="Pfam" id="PF01693"/>
    </source>
</evidence>
<evidence type="ECO:0000313" key="2">
    <source>
        <dbReference type="EMBL" id="PIA47602.1"/>
    </source>
</evidence>
<dbReference type="PANTHER" id="PTHR10642">
    <property type="entry name" value="RIBONUCLEASE H1"/>
    <property type="match status" value="1"/>
</dbReference>
<dbReference type="EMBL" id="KZ305031">
    <property type="protein sequence ID" value="PIA47602.1"/>
    <property type="molecule type" value="Genomic_DNA"/>
</dbReference>
<feature type="domain" description="Ribonuclease H1 N-terminal" evidence="1">
    <location>
        <begin position="52"/>
        <end position="91"/>
    </location>
</feature>
<dbReference type="InterPro" id="IPR009027">
    <property type="entry name" value="Ribosomal_bL9/RNase_H1_N"/>
</dbReference>
<dbReference type="InterPro" id="IPR050092">
    <property type="entry name" value="RNase_H"/>
</dbReference>
<evidence type="ECO:0000313" key="3">
    <source>
        <dbReference type="Proteomes" id="UP000230069"/>
    </source>
</evidence>
<sequence>MDKKDNKYAVYRGRNPGVYDSWLKAKQQVDKYPRNCYEKLDPVTGKSPSKPYVVHRGREPGVYDSWRRTHPQVVGHPNASYEKAKSFDDAHELFSGGKRGLKEEAHF</sequence>
<dbReference type="PANTHER" id="PTHR10642:SF26">
    <property type="entry name" value="RIBONUCLEASE H1"/>
    <property type="match status" value="1"/>
</dbReference>
<dbReference type="AlphaFoldDB" id="A0A2G5DVS9"/>
<reference evidence="2 3" key="1">
    <citation type="submission" date="2017-09" db="EMBL/GenBank/DDBJ databases">
        <title>WGS assembly of Aquilegia coerulea Goldsmith.</title>
        <authorList>
            <person name="Hodges S."/>
            <person name="Kramer E."/>
            <person name="Nordborg M."/>
            <person name="Tomkins J."/>
            <person name="Borevitz J."/>
            <person name="Derieg N."/>
            <person name="Yan J."/>
            <person name="Mihaltcheva S."/>
            <person name="Hayes R.D."/>
            <person name="Rokhsar D."/>
        </authorList>
    </citation>
    <scope>NUCLEOTIDE SEQUENCE [LARGE SCALE GENOMIC DNA]</scope>
    <source>
        <strain evidence="3">cv. Goldsmith</strain>
    </source>
</reference>
<feature type="domain" description="Ribonuclease H1 N-terminal" evidence="1">
    <location>
        <begin position="8"/>
        <end position="39"/>
    </location>
</feature>
<dbReference type="InterPro" id="IPR037056">
    <property type="entry name" value="RNase_H1_N_sf"/>
</dbReference>
<dbReference type="OrthoDB" id="1922118at2759"/>
<keyword evidence="3" id="KW-1185">Reference proteome</keyword>
<dbReference type="GO" id="GO:0004523">
    <property type="term" value="F:RNA-DNA hybrid ribonuclease activity"/>
    <property type="evidence" value="ECO:0007669"/>
    <property type="project" value="TreeGrafter"/>
</dbReference>
<dbReference type="EMBL" id="KZ305031">
    <property type="protein sequence ID" value="PIA47603.1"/>
    <property type="molecule type" value="Genomic_DNA"/>
</dbReference>
<name>A0A2G5DVS9_AQUCA</name>